<organism evidence="16 17">
    <name type="scientific">Rhodothalassium salexigens DSM 2132</name>
    <dbReference type="NCBI Taxonomy" id="1188247"/>
    <lineage>
        <taxon>Bacteria</taxon>
        <taxon>Pseudomonadati</taxon>
        <taxon>Pseudomonadota</taxon>
        <taxon>Alphaproteobacteria</taxon>
        <taxon>Rhodothalassiales</taxon>
        <taxon>Rhodothalassiaceae</taxon>
        <taxon>Rhodothalassium</taxon>
    </lineage>
</organism>
<keyword evidence="4 13" id="KW-0812">Transmembrane</keyword>
<evidence type="ECO:0000256" key="13">
    <source>
        <dbReference type="HAMAP-Rule" id="MF_01398"/>
    </source>
</evidence>
<dbReference type="AlphaFoldDB" id="A0A4R2PHR6"/>
<evidence type="ECO:0000256" key="15">
    <source>
        <dbReference type="SAM" id="Coils"/>
    </source>
</evidence>
<evidence type="ECO:0000256" key="1">
    <source>
        <dbReference type="ARBA" id="ARBA00005513"/>
    </source>
</evidence>
<keyword evidence="7 13" id="KW-0406">Ion transport</keyword>
<comment type="function">
    <text evidence="11">Component of the F(0) channel, it forms part of the peripheral stalk, linking F(1) to F(0). The b'-subunit is a diverged and duplicated form of b found in plants and photosynthetic bacteria.</text>
</comment>
<evidence type="ECO:0000256" key="12">
    <source>
        <dbReference type="ARBA" id="ARBA00037847"/>
    </source>
</evidence>
<dbReference type="InterPro" id="IPR002146">
    <property type="entry name" value="ATP_synth_b/b'su_bac/chlpt"/>
</dbReference>
<proteinExistence type="inferred from homology"/>
<gene>
    <name evidence="13" type="primary">atpF</name>
    <name evidence="16" type="ORF">EV659_107105</name>
</gene>
<dbReference type="RefSeq" id="WP_132708773.1">
    <property type="nucleotide sequence ID" value="NZ_JACIGF010000007.1"/>
</dbReference>
<keyword evidence="17" id="KW-1185">Reference proteome</keyword>
<name>A0A4R2PHR6_RHOSA</name>
<evidence type="ECO:0000256" key="11">
    <source>
        <dbReference type="ARBA" id="ARBA00025614"/>
    </source>
</evidence>
<keyword evidence="5 13" id="KW-0375">Hydrogen ion transport</keyword>
<evidence type="ECO:0000256" key="10">
    <source>
        <dbReference type="ARBA" id="ARBA00025198"/>
    </source>
</evidence>
<dbReference type="CDD" id="cd06503">
    <property type="entry name" value="ATP-synt_Fo_b"/>
    <property type="match status" value="1"/>
</dbReference>
<keyword evidence="15" id="KW-0175">Coiled coil</keyword>
<dbReference type="GO" id="GO:0005886">
    <property type="term" value="C:plasma membrane"/>
    <property type="evidence" value="ECO:0007669"/>
    <property type="project" value="UniProtKB-SubCell"/>
</dbReference>
<dbReference type="PANTHER" id="PTHR33445:SF1">
    <property type="entry name" value="ATP SYNTHASE SUBUNIT B"/>
    <property type="match status" value="1"/>
</dbReference>
<dbReference type="GO" id="GO:0046961">
    <property type="term" value="F:proton-transporting ATPase activity, rotational mechanism"/>
    <property type="evidence" value="ECO:0007669"/>
    <property type="project" value="TreeGrafter"/>
</dbReference>
<keyword evidence="2 13" id="KW-0813">Transport</keyword>
<evidence type="ECO:0000256" key="9">
    <source>
        <dbReference type="ARBA" id="ARBA00023310"/>
    </source>
</evidence>
<keyword evidence="13" id="KW-1003">Cell membrane</keyword>
<dbReference type="HAMAP" id="MF_01398">
    <property type="entry name" value="ATP_synth_b_bprime"/>
    <property type="match status" value="1"/>
</dbReference>
<evidence type="ECO:0000256" key="8">
    <source>
        <dbReference type="ARBA" id="ARBA00023136"/>
    </source>
</evidence>
<keyword evidence="6 13" id="KW-1133">Transmembrane helix</keyword>
<evidence type="ECO:0000256" key="5">
    <source>
        <dbReference type="ARBA" id="ARBA00022781"/>
    </source>
</evidence>
<comment type="subunit">
    <text evidence="13">F-type ATPases have 2 components, F(1) - the catalytic core - and F(0) - the membrane proton channel. F(1) has five subunits: alpha(3), beta(3), gamma(1), delta(1), epsilon(1). F(0) has three main subunits: a(1), b(2) and c(10-14). The alpha and beta chains form an alternating ring which encloses part of the gamma chain. F(1) is attached to F(0) by a central stalk formed by the gamma and epsilon chains, while a peripheral stalk is formed by the delta and b chains.</text>
</comment>
<evidence type="ECO:0000256" key="7">
    <source>
        <dbReference type="ARBA" id="ARBA00023065"/>
    </source>
</evidence>
<dbReference type="Pfam" id="PF00430">
    <property type="entry name" value="ATP-synt_B"/>
    <property type="match status" value="1"/>
</dbReference>
<reference evidence="16 17" key="1">
    <citation type="submission" date="2019-03" db="EMBL/GenBank/DDBJ databases">
        <title>Genomic Encyclopedia of Type Strains, Phase IV (KMG-IV): sequencing the most valuable type-strain genomes for metagenomic binning, comparative biology and taxonomic classification.</title>
        <authorList>
            <person name="Goeker M."/>
        </authorList>
    </citation>
    <scope>NUCLEOTIDE SEQUENCE [LARGE SCALE GENOMIC DNA]</scope>
    <source>
        <strain evidence="16 17">DSM 2132</strain>
    </source>
</reference>
<feature type="transmembrane region" description="Helical" evidence="13">
    <location>
        <begin position="12"/>
        <end position="32"/>
    </location>
</feature>
<dbReference type="Proteomes" id="UP000295399">
    <property type="component" value="Unassembled WGS sequence"/>
</dbReference>
<evidence type="ECO:0000313" key="17">
    <source>
        <dbReference type="Proteomes" id="UP000295399"/>
    </source>
</evidence>
<comment type="similarity">
    <text evidence="1 13 14">Belongs to the ATPase B chain family.</text>
</comment>
<comment type="caution">
    <text evidence="16">The sequence shown here is derived from an EMBL/GenBank/DDBJ whole genome shotgun (WGS) entry which is preliminary data.</text>
</comment>
<evidence type="ECO:0000256" key="6">
    <source>
        <dbReference type="ARBA" id="ARBA00022989"/>
    </source>
</evidence>
<dbReference type="OrthoDB" id="9805716at2"/>
<keyword evidence="8 13" id="KW-0472">Membrane</keyword>
<keyword evidence="9 13" id="KW-0066">ATP synthesis</keyword>
<protein>
    <recommendedName>
        <fullName evidence="13">ATP synthase subunit b</fullName>
    </recommendedName>
    <alternativeName>
        <fullName evidence="13">ATP synthase F(0) sector subunit b</fullName>
    </alternativeName>
    <alternativeName>
        <fullName evidence="13">ATPase subunit I</fullName>
    </alternativeName>
    <alternativeName>
        <fullName evidence="13">F-type ATPase subunit b</fullName>
        <shortName evidence="13">F-ATPase subunit b</shortName>
    </alternativeName>
</protein>
<feature type="coiled-coil region" evidence="15">
    <location>
        <begin position="50"/>
        <end position="121"/>
    </location>
</feature>
<dbReference type="PANTHER" id="PTHR33445">
    <property type="entry name" value="ATP SYNTHASE SUBUNIT B', CHLOROPLASTIC"/>
    <property type="match status" value="1"/>
</dbReference>
<evidence type="ECO:0000256" key="2">
    <source>
        <dbReference type="ARBA" id="ARBA00022448"/>
    </source>
</evidence>
<sequence>MPQFDPSVFPAQIFWLAVVFGLFWLIMARMGLPRVEQIYKDREQRIGDDLDAAERMNNEAKAIRDAYQATLAKARDDAAATTGKAREAATRRLAEAQAEVDAKLDKRQREAEADIARARNEALDEMHAISVDVAKELLAQFSVTGNTNKLKASVKRELAGVRAEEAQ</sequence>
<evidence type="ECO:0000313" key="16">
    <source>
        <dbReference type="EMBL" id="TCP33495.1"/>
    </source>
</evidence>
<comment type="subcellular location">
    <subcellularLocation>
        <location evidence="13">Cell membrane</location>
        <topology evidence="13">Single-pass membrane protein</topology>
    </subcellularLocation>
    <subcellularLocation>
        <location evidence="12">Endomembrane system</location>
        <topology evidence="12">Single-pass membrane protein</topology>
    </subcellularLocation>
</comment>
<dbReference type="GO" id="GO:0045259">
    <property type="term" value="C:proton-transporting ATP synthase complex"/>
    <property type="evidence" value="ECO:0007669"/>
    <property type="project" value="UniProtKB-KW"/>
</dbReference>
<keyword evidence="3 13" id="KW-0138">CF(0)</keyword>
<dbReference type="GO" id="GO:0012505">
    <property type="term" value="C:endomembrane system"/>
    <property type="evidence" value="ECO:0007669"/>
    <property type="project" value="UniProtKB-SubCell"/>
</dbReference>
<dbReference type="InParanoid" id="A0A4R2PHR6"/>
<evidence type="ECO:0000256" key="14">
    <source>
        <dbReference type="RuleBase" id="RU003848"/>
    </source>
</evidence>
<dbReference type="GO" id="GO:0046933">
    <property type="term" value="F:proton-transporting ATP synthase activity, rotational mechanism"/>
    <property type="evidence" value="ECO:0007669"/>
    <property type="project" value="UniProtKB-UniRule"/>
</dbReference>
<dbReference type="EMBL" id="SLXO01000007">
    <property type="protein sequence ID" value="TCP33495.1"/>
    <property type="molecule type" value="Genomic_DNA"/>
</dbReference>
<evidence type="ECO:0000256" key="4">
    <source>
        <dbReference type="ARBA" id="ARBA00022692"/>
    </source>
</evidence>
<evidence type="ECO:0000256" key="3">
    <source>
        <dbReference type="ARBA" id="ARBA00022547"/>
    </source>
</evidence>
<dbReference type="InterPro" id="IPR050059">
    <property type="entry name" value="ATP_synthase_B_chain"/>
</dbReference>
<comment type="function">
    <text evidence="10 13">F(1)F(0) ATP synthase produces ATP from ADP in the presence of a proton or sodium gradient. F-type ATPases consist of two structural domains, F(1) containing the extramembraneous catalytic core and F(0) containing the membrane proton channel, linked together by a central stalk and a peripheral stalk. During catalysis, ATP synthesis in the catalytic domain of F(1) is coupled via a rotary mechanism of the central stalk subunits to proton translocation.</text>
</comment>
<accession>A0A4R2PHR6</accession>